<keyword evidence="2" id="KW-1185">Reference proteome</keyword>
<dbReference type="InterPro" id="IPR014756">
    <property type="entry name" value="Ig_E-set"/>
</dbReference>
<name>A0A6S7II35_PARCT</name>
<dbReference type="Proteomes" id="UP001152795">
    <property type="component" value="Unassembled WGS sequence"/>
</dbReference>
<dbReference type="InterPro" id="IPR013783">
    <property type="entry name" value="Ig-like_fold"/>
</dbReference>
<dbReference type="Pfam" id="PF00643">
    <property type="entry name" value="zf-B_box"/>
    <property type="match status" value="1"/>
</dbReference>
<dbReference type="SUPFAM" id="SSF57845">
    <property type="entry name" value="B-box zinc-binding domain"/>
    <property type="match status" value="1"/>
</dbReference>
<protein>
    <submittedName>
        <fullName evidence="1">Tripartite motif-containing 45-like</fullName>
    </submittedName>
</protein>
<dbReference type="AlphaFoldDB" id="A0A6S7II35"/>
<dbReference type="Pfam" id="PF00630">
    <property type="entry name" value="Filamin"/>
    <property type="match status" value="1"/>
</dbReference>
<dbReference type="OrthoDB" id="264520at2759"/>
<comment type="caution">
    <text evidence="1">The sequence shown here is derived from an EMBL/GenBank/DDBJ whole genome shotgun (WGS) entry which is preliminary data.</text>
</comment>
<dbReference type="PANTHER" id="PTHR25462">
    <property type="entry name" value="BONUS, ISOFORM C-RELATED"/>
    <property type="match status" value="1"/>
</dbReference>
<dbReference type="InterPro" id="IPR017868">
    <property type="entry name" value="Filamin/ABP280_repeat-like"/>
</dbReference>
<dbReference type="SUPFAM" id="SSF81296">
    <property type="entry name" value="E set domains"/>
    <property type="match status" value="1"/>
</dbReference>
<dbReference type="EMBL" id="CACRXK020005287">
    <property type="protein sequence ID" value="CAB4005711.1"/>
    <property type="molecule type" value="Genomic_DNA"/>
</dbReference>
<evidence type="ECO:0000313" key="1">
    <source>
        <dbReference type="EMBL" id="CAB4005711.1"/>
    </source>
</evidence>
<dbReference type="SMART" id="SM00502">
    <property type="entry name" value="BBC"/>
    <property type="match status" value="1"/>
</dbReference>
<dbReference type="PROSITE" id="PS50119">
    <property type="entry name" value="ZF_BBOX"/>
    <property type="match status" value="2"/>
</dbReference>
<dbReference type="PANTHER" id="PTHR25462:SF296">
    <property type="entry name" value="MEIOTIC P26, ISOFORM F"/>
    <property type="match status" value="1"/>
</dbReference>
<dbReference type="InterPro" id="IPR047153">
    <property type="entry name" value="TRIM45/56/19-like"/>
</dbReference>
<dbReference type="Gene3D" id="2.60.40.10">
    <property type="entry name" value="Immunoglobulins"/>
    <property type="match status" value="1"/>
</dbReference>
<dbReference type="Gene3D" id="4.10.830.40">
    <property type="match status" value="1"/>
</dbReference>
<accession>A0A6S7II35</accession>
<sequence>MALTDEKKDQKIQCDNCTDENSAATRCEECAVFLCSYCSEFHKKSRPTKHHVLTTLQELKSGAGPLSVAEKIRCVKHKEELIKLYCKTCQSTICRDCTIVEHRTHDYGFIEDVAVGQKEVLKRNMKEVQQRQATLQRAIASLKLFDQSLVDENALVVAQVTSHFEELQRIVVSKKSELLSKASSLTNLKRKQIQAQIEALEVALASCKSSIEFTEKAFKNGNDVQVLSMQKYILQSLQDLKKVKDVTQPCVTRDLRFSIPWSIEDTDKNFLSYFAVDESVADPNQCQAEFTDEGEHLKRDQQTSLKIICFDKNKKRIKNGGQVVEANISGVEYDNATIQDNKDGTHTVNVTPRRGGTLEFKATIDGRPAPRCSLTKDVTWVFSNDHGSGELSDGGLRVRCSNMNYDESCWRIGERSFKSGVQSWKVLFKMNEHRVPTHGRTPARRSLCIVGVTSTADNTGANTYQVRCQHGEELTVTVTLNIPKNSLYFAFESNYNNQSEINPRRIEGEQFWPFVMLRGNGMEAVLKFD</sequence>
<dbReference type="GO" id="GO:0008270">
    <property type="term" value="F:zinc ion binding"/>
    <property type="evidence" value="ECO:0007669"/>
    <property type="project" value="InterPro"/>
</dbReference>
<dbReference type="PROSITE" id="PS50194">
    <property type="entry name" value="FILAMIN_REPEAT"/>
    <property type="match status" value="1"/>
</dbReference>
<dbReference type="Gene3D" id="3.30.160.60">
    <property type="entry name" value="Classic Zinc Finger"/>
    <property type="match status" value="1"/>
</dbReference>
<dbReference type="InterPro" id="IPR003649">
    <property type="entry name" value="Bbox_C"/>
</dbReference>
<dbReference type="InterPro" id="IPR000315">
    <property type="entry name" value="Znf_B-box"/>
</dbReference>
<dbReference type="SMART" id="SM00336">
    <property type="entry name" value="BBOX"/>
    <property type="match status" value="2"/>
</dbReference>
<organism evidence="1 2">
    <name type="scientific">Paramuricea clavata</name>
    <name type="common">Red gorgonian</name>
    <name type="synonym">Violescent sea-whip</name>
    <dbReference type="NCBI Taxonomy" id="317549"/>
    <lineage>
        <taxon>Eukaryota</taxon>
        <taxon>Metazoa</taxon>
        <taxon>Cnidaria</taxon>
        <taxon>Anthozoa</taxon>
        <taxon>Octocorallia</taxon>
        <taxon>Malacalcyonacea</taxon>
        <taxon>Plexauridae</taxon>
        <taxon>Paramuricea</taxon>
    </lineage>
</organism>
<proteinExistence type="predicted"/>
<reference evidence="1" key="1">
    <citation type="submission" date="2020-04" db="EMBL/GenBank/DDBJ databases">
        <authorList>
            <person name="Alioto T."/>
            <person name="Alioto T."/>
            <person name="Gomez Garrido J."/>
        </authorList>
    </citation>
    <scope>NUCLEOTIDE SEQUENCE</scope>
    <source>
        <strain evidence="1">A484AB</strain>
    </source>
</reference>
<evidence type="ECO:0000313" key="2">
    <source>
        <dbReference type="Proteomes" id="UP001152795"/>
    </source>
</evidence>
<gene>
    <name evidence="1" type="ORF">PACLA_8A084065</name>
</gene>